<dbReference type="STRING" id="36087.A0A077YYG4"/>
<feature type="domain" description="ATPase BadF/BadG/BcrA/BcrD type" evidence="5">
    <location>
        <begin position="12"/>
        <end position="281"/>
    </location>
</feature>
<dbReference type="SUPFAM" id="SSF53067">
    <property type="entry name" value="Actin-like ATPase domain"/>
    <property type="match status" value="2"/>
</dbReference>
<evidence type="ECO:0000313" key="6">
    <source>
        <dbReference type="EMBL" id="CDW53122.1"/>
    </source>
</evidence>
<sequence length="345" mass="37356">MAFLNEEPIFAGVDGGASKTTLVLMNSEGNVLAETVGPGTTTFVKPRSEVYRVFLLLLKSAMEQAGLSPDTKLTSLGLAISGAEHDPQNAAFVAHFQQSNPKIAKHVVLMSDSDGALSTAFDNGGIVLIAGTGSSCRSLSPDGNRYGCGGWGHLIGDDGSAYWIAARAIRKVFTLKEQFETSSGNGQLLAQQMRDHFNLKCDEEILDYLYENFQKAKIASFCKRLSQVNDPVVQQLFADAGRALACHVRAVATRWQVEKFGSDFRLPVLLIGSVWNSFDLMQPGFIDGLRAKDVGESQIKNVDLFKLTVSPAVGACVSAAKVGGYYIPLEKEKCRKLFCALQMDN</sequence>
<evidence type="ECO:0000256" key="4">
    <source>
        <dbReference type="ARBA" id="ARBA00031123"/>
    </source>
</evidence>
<reference evidence="6" key="2">
    <citation type="submission" date="2014-03" db="EMBL/GenBank/DDBJ databases">
        <title>The whipworm genome and dual-species transcriptomics of an intimate host-pathogen interaction.</title>
        <authorList>
            <person name="Foth B.J."/>
            <person name="Tsai I.J."/>
            <person name="Reid A.J."/>
            <person name="Bancroft A.J."/>
            <person name="Nichol S."/>
            <person name="Tracey A."/>
            <person name="Holroyd N."/>
            <person name="Cotton J.A."/>
            <person name="Stanley E.J."/>
            <person name="Zarowiecki M."/>
            <person name="Liu J.Z."/>
            <person name="Huckvale T."/>
            <person name="Cooper P.J."/>
            <person name="Grencis R.K."/>
            <person name="Berriman M."/>
        </authorList>
    </citation>
    <scope>NUCLEOTIDE SEQUENCE [LARGE SCALE GENOMIC DNA]</scope>
</reference>
<dbReference type="EC" id="2.7.1.59" evidence="2"/>
<dbReference type="GO" id="GO:0045127">
    <property type="term" value="F:N-acetylglucosamine kinase activity"/>
    <property type="evidence" value="ECO:0007669"/>
    <property type="project" value="UniProtKB-EC"/>
</dbReference>
<dbReference type="Gene3D" id="3.30.420.40">
    <property type="match status" value="2"/>
</dbReference>
<evidence type="ECO:0000256" key="3">
    <source>
        <dbReference type="ARBA" id="ARBA00014974"/>
    </source>
</evidence>
<gene>
    <name evidence="6" type="ORF">TTRE_0000138501</name>
</gene>
<keyword evidence="7" id="KW-1185">Reference proteome</keyword>
<organism evidence="6 7">
    <name type="scientific">Trichuris trichiura</name>
    <name type="common">Whipworm</name>
    <name type="synonym">Trichocephalus trichiurus</name>
    <dbReference type="NCBI Taxonomy" id="36087"/>
    <lineage>
        <taxon>Eukaryota</taxon>
        <taxon>Metazoa</taxon>
        <taxon>Ecdysozoa</taxon>
        <taxon>Nematoda</taxon>
        <taxon>Enoplea</taxon>
        <taxon>Dorylaimia</taxon>
        <taxon>Trichinellida</taxon>
        <taxon>Trichuridae</taxon>
        <taxon>Trichuris</taxon>
    </lineage>
</organism>
<dbReference type="Proteomes" id="UP000030665">
    <property type="component" value="Unassembled WGS sequence"/>
</dbReference>
<dbReference type="PANTHER" id="PTHR12862:SF0">
    <property type="entry name" value="N-ACETYL-D-GLUCOSAMINE KINASE"/>
    <property type="match status" value="1"/>
</dbReference>
<evidence type="ECO:0000256" key="1">
    <source>
        <dbReference type="ARBA" id="ARBA00006198"/>
    </source>
</evidence>
<dbReference type="OrthoDB" id="311172at2759"/>
<name>A0A077YYG4_TRITR</name>
<reference evidence="6" key="1">
    <citation type="submission" date="2014-01" db="EMBL/GenBank/DDBJ databases">
        <authorList>
            <person name="Aslett M."/>
        </authorList>
    </citation>
    <scope>NUCLEOTIDE SEQUENCE</scope>
</reference>
<evidence type="ECO:0000259" key="5">
    <source>
        <dbReference type="Pfam" id="PF01869"/>
    </source>
</evidence>
<proteinExistence type="inferred from homology"/>
<dbReference type="Pfam" id="PF01869">
    <property type="entry name" value="BcrAD_BadFG"/>
    <property type="match status" value="1"/>
</dbReference>
<protein>
    <recommendedName>
        <fullName evidence="3">N-acetyl-D-glucosamine kinase</fullName>
        <ecNumber evidence="2">2.7.1.59</ecNumber>
    </recommendedName>
    <alternativeName>
        <fullName evidence="4">GlcNAc kinase</fullName>
    </alternativeName>
</protein>
<dbReference type="AlphaFoldDB" id="A0A077YYG4"/>
<evidence type="ECO:0000256" key="2">
    <source>
        <dbReference type="ARBA" id="ARBA00012122"/>
    </source>
</evidence>
<dbReference type="PANTHER" id="PTHR12862">
    <property type="entry name" value="BADF TYPE ATPASE DOMAIN-CONTAINING PROTEIN"/>
    <property type="match status" value="1"/>
</dbReference>
<dbReference type="InterPro" id="IPR002731">
    <property type="entry name" value="ATPase_BadF"/>
</dbReference>
<accession>A0A077YYG4</accession>
<dbReference type="InterPro" id="IPR039758">
    <property type="entry name" value="NAGK-like"/>
</dbReference>
<comment type="similarity">
    <text evidence="1">Belongs to the eukaryotic-type N-acetylglucosamine kinase family.</text>
</comment>
<dbReference type="InterPro" id="IPR043129">
    <property type="entry name" value="ATPase_NBD"/>
</dbReference>
<evidence type="ECO:0000313" key="7">
    <source>
        <dbReference type="Proteomes" id="UP000030665"/>
    </source>
</evidence>
<dbReference type="EMBL" id="HG805842">
    <property type="protein sequence ID" value="CDW53122.1"/>
    <property type="molecule type" value="Genomic_DNA"/>
</dbReference>